<name>A0ABX8J7J0_9BACT</name>
<feature type="chain" id="PRO_5045148203" description="DUF11 domain-containing protein" evidence="1">
    <location>
        <begin position="27"/>
        <end position="419"/>
    </location>
</feature>
<reference evidence="2 3" key="1">
    <citation type="submission" date="2021-06" db="EMBL/GenBank/DDBJ databases">
        <title>Gemonas diversity in paddy soil.</title>
        <authorList>
            <person name="Liu G."/>
        </authorList>
    </citation>
    <scope>NUCLEOTIDE SEQUENCE [LARGE SCALE GENOMIC DNA]</scope>
    <source>
        <strain evidence="2 3">RG10</strain>
    </source>
</reference>
<evidence type="ECO:0000256" key="1">
    <source>
        <dbReference type="SAM" id="SignalP"/>
    </source>
</evidence>
<accession>A0ABX8J7J0</accession>
<proteinExistence type="predicted"/>
<dbReference type="RefSeq" id="WP_216799783.1">
    <property type="nucleotide sequence ID" value="NZ_CP076723.1"/>
</dbReference>
<protein>
    <recommendedName>
        <fullName evidence="4">DUF11 domain-containing protein</fullName>
    </recommendedName>
</protein>
<keyword evidence="3" id="KW-1185">Reference proteome</keyword>
<evidence type="ECO:0000313" key="2">
    <source>
        <dbReference type="EMBL" id="QWV93031.1"/>
    </source>
</evidence>
<evidence type="ECO:0008006" key="4">
    <source>
        <dbReference type="Google" id="ProtNLM"/>
    </source>
</evidence>
<feature type="signal peptide" evidence="1">
    <location>
        <begin position="1"/>
        <end position="26"/>
    </location>
</feature>
<sequence length="419" mass="41881">MRAAMKSLLALALAAAAVLCAQASFASTAANTAIVNRAVLSYNGGLTAESSVTVKVDLVPALPNVTITTGVAAYQGPDTPGISDTVTVTSSANGPATYAVTPSVTGSSNTTGASVTGGTSVVLGATITAGTGSTTSIVVPAPIGGAISADSEVNGIAVNDIIVFTVNSHTYTPKVTSTQYNAGSNTFTINWANTEAIPAGDILGAGVQVGERQQVNLTAKPGTISTLGLDITTTVKADVTAPGFPTNSATTAPANKWTSTPPTITFQKYSRNVTAPVAGTGTAHYNTSVEGNTGAGSLPYYTGGVTGKPGDTIEYVIEASNSGASTFDLTSCAISDYVPTTYVTDPQAAYTGSRQIFYIDTNGVTSTMTAGAAGVYQASYVAGNSPNLVVNVGVNANATTPGTIPIGKGVTVAYQVKIK</sequence>
<keyword evidence="1" id="KW-0732">Signal</keyword>
<dbReference type="Proteomes" id="UP000683557">
    <property type="component" value="Chromosome"/>
</dbReference>
<dbReference type="EMBL" id="CP076723">
    <property type="protein sequence ID" value="QWV93031.1"/>
    <property type="molecule type" value="Genomic_DNA"/>
</dbReference>
<organism evidence="2 3">
    <name type="scientific">Geomonas oryzisoli</name>
    <dbReference type="NCBI Taxonomy" id="2847992"/>
    <lineage>
        <taxon>Bacteria</taxon>
        <taxon>Pseudomonadati</taxon>
        <taxon>Thermodesulfobacteriota</taxon>
        <taxon>Desulfuromonadia</taxon>
        <taxon>Geobacterales</taxon>
        <taxon>Geobacteraceae</taxon>
        <taxon>Geomonas</taxon>
    </lineage>
</organism>
<gene>
    <name evidence="2" type="ORF">KP004_17965</name>
</gene>
<evidence type="ECO:0000313" key="3">
    <source>
        <dbReference type="Proteomes" id="UP000683557"/>
    </source>
</evidence>